<dbReference type="InterPro" id="IPR001492">
    <property type="entry name" value="Flagellin"/>
</dbReference>
<comment type="subcellular location">
    <subcellularLocation>
        <location evidence="4">Secreted</location>
    </subcellularLocation>
    <subcellularLocation>
        <location evidence="4">Bacterial flagellum</location>
    </subcellularLocation>
</comment>
<keyword evidence="2 4" id="KW-0964">Secreted</keyword>
<keyword evidence="7" id="KW-0966">Cell projection</keyword>
<dbReference type="GO" id="GO:0005576">
    <property type="term" value="C:extracellular region"/>
    <property type="evidence" value="ECO:0007669"/>
    <property type="project" value="UniProtKB-SubCell"/>
</dbReference>
<dbReference type="Gene3D" id="6.10.10.10">
    <property type="entry name" value="Flagellar export chaperone, C-terminal domain"/>
    <property type="match status" value="1"/>
</dbReference>
<accession>A0A839USS8</accession>
<evidence type="ECO:0000256" key="1">
    <source>
        <dbReference type="ARBA" id="ARBA00005709"/>
    </source>
</evidence>
<keyword evidence="8" id="KW-1185">Reference proteome</keyword>
<keyword evidence="7" id="KW-0969">Cilium</keyword>
<dbReference type="InterPro" id="IPR001029">
    <property type="entry name" value="Flagellin_N"/>
</dbReference>
<comment type="function">
    <text evidence="4">Flagellin is the subunit protein which polymerizes to form the filaments of bacterial flagella.</text>
</comment>
<protein>
    <recommendedName>
        <fullName evidence="4">Flagellin</fullName>
    </recommendedName>
</protein>
<feature type="domain" description="Flagellin N-terminal" evidence="5">
    <location>
        <begin position="5"/>
        <end position="141"/>
    </location>
</feature>
<evidence type="ECO:0000256" key="4">
    <source>
        <dbReference type="RuleBase" id="RU362073"/>
    </source>
</evidence>
<dbReference type="PRINTS" id="PR00207">
    <property type="entry name" value="FLAGELLIN"/>
</dbReference>
<evidence type="ECO:0000259" key="5">
    <source>
        <dbReference type="Pfam" id="PF00669"/>
    </source>
</evidence>
<gene>
    <name evidence="7" type="ORF">FHS30_001621</name>
</gene>
<evidence type="ECO:0000256" key="2">
    <source>
        <dbReference type="ARBA" id="ARBA00022525"/>
    </source>
</evidence>
<evidence type="ECO:0000313" key="8">
    <source>
        <dbReference type="Proteomes" id="UP000559987"/>
    </source>
</evidence>
<dbReference type="EMBL" id="JACHXZ010000002">
    <property type="protein sequence ID" value="MBB3168437.1"/>
    <property type="molecule type" value="Genomic_DNA"/>
</dbReference>
<comment type="caution">
    <text evidence="7">The sequence shown here is derived from an EMBL/GenBank/DDBJ whole genome shotgun (WGS) entry which is preliminary data.</text>
</comment>
<evidence type="ECO:0000313" key="7">
    <source>
        <dbReference type="EMBL" id="MBB3168437.1"/>
    </source>
</evidence>
<dbReference type="GO" id="GO:0009288">
    <property type="term" value="C:bacterial-type flagellum"/>
    <property type="evidence" value="ECO:0007669"/>
    <property type="project" value="UniProtKB-SubCell"/>
</dbReference>
<proteinExistence type="inferred from homology"/>
<dbReference type="Proteomes" id="UP000559987">
    <property type="component" value="Unassembled WGS sequence"/>
</dbReference>
<dbReference type="GO" id="GO:0005198">
    <property type="term" value="F:structural molecule activity"/>
    <property type="evidence" value="ECO:0007669"/>
    <property type="project" value="UniProtKB-UniRule"/>
</dbReference>
<dbReference type="RefSeq" id="WP_183909917.1">
    <property type="nucleotide sequence ID" value="NZ_JACHXZ010000002.1"/>
</dbReference>
<name>A0A839USS8_9GAMM</name>
<reference evidence="7 8" key="1">
    <citation type="submission" date="2020-08" db="EMBL/GenBank/DDBJ databases">
        <title>Genomic Encyclopedia of Type Strains, Phase III (KMG-III): the genomes of soil and plant-associated and newly described type strains.</title>
        <authorList>
            <person name="Whitman W."/>
        </authorList>
    </citation>
    <scope>NUCLEOTIDE SEQUENCE [LARGE SCALE GENOMIC DNA]</scope>
    <source>
        <strain evidence="7 8">CECT 8571</strain>
    </source>
</reference>
<dbReference type="Gene3D" id="3.30.70.2120">
    <property type="match status" value="2"/>
</dbReference>
<dbReference type="AlphaFoldDB" id="A0A839USS8"/>
<feature type="domain" description="Flagellin C-terminal" evidence="6">
    <location>
        <begin position="613"/>
        <end position="697"/>
    </location>
</feature>
<dbReference type="SUPFAM" id="SSF64518">
    <property type="entry name" value="Phase 1 flagellin"/>
    <property type="match status" value="2"/>
</dbReference>
<dbReference type="InterPro" id="IPR046358">
    <property type="entry name" value="Flagellin_C"/>
</dbReference>
<dbReference type="Pfam" id="PF00669">
    <property type="entry name" value="Flagellin_N"/>
    <property type="match status" value="1"/>
</dbReference>
<evidence type="ECO:0000256" key="3">
    <source>
        <dbReference type="ARBA" id="ARBA00023143"/>
    </source>
</evidence>
<keyword evidence="7" id="KW-0282">Flagellum</keyword>
<dbReference type="Pfam" id="PF00700">
    <property type="entry name" value="Flagellin_C"/>
    <property type="match status" value="1"/>
</dbReference>
<dbReference type="PANTHER" id="PTHR42792:SF2">
    <property type="entry name" value="FLAGELLIN"/>
    <property type="match status" value="1"/>
</dbReference>
<dbReference type="Gene3D" id="1.20.1330.10">
    <property type="entry name" value="f41 fragment of flagellin, N-terminal domain"/>
    <property type="match status" value="2"/>
</dbReference>
<organism evidence="7 8">
    <name type="scientific">Simiduia aestuariiviva</name>
    <dbReference type="NCBI Taxonomy" id="1510459"/>
    <lineage>
        <taxon>Bacteria</taxon>
        <taxon>Pseudomonadati</taxon>
        <taxon>Pseudomonadota</taxon>
        <taxon>Gammaproteobacteria</taxon>
        <taxon>Cellvibrionales</taxon>
        <taxon>Cellvibrionaceae</taxon>
        <taxon>Simiduia</taxon>
    </lineage>
</organism>
<sequence>MPLVINTNVQSLNSQRQLVKSGADMSKAMERLSSGMRINKAADDAAGLAIANRMTSQIRGLNQAVRNANDGVSMIQTAEGGLNEITNMLQRMRELSIQSANGIYSDADRGTLNAEVQQLKSEVQRIADTTSFNGQSLLDGSLGNVLLQIGSETNQTIGVNIAEISNEKLGVAATAGASSYSQTDLTTSLNGLGTGDLTINGIAIDAAKSADDTASSHNKTSSALSIAAAINAKTDLSGVEATVGQTTLGGTAMTVGAVSTTLSINGVSFGTLNMVATDDLAAKRAETVNIINAKSDLTGVTAVDSGSDNGGITLVAADGRNIAVSAGTAAAADNFGISFGQADGTVEVTTGAVSLRSVTGADIVVGQGATGNAEDAGFSVGTYSGTQAQVSSDLNDSTTAMASGDVKINGVIIGASLASYDTASSASNDSSAISKAAAINLVSDQTGVTAEVRENVATNTGTQVFAGAAVSGTINGVSITGFTSTAGAANAALNRQAMVDAVNAISGQTGVRAVDTGENGTANGGGVILIADDGRNIVTNFTNGEEGGVLSGAQTFTGEFTLVSDKEIVVERGTTANIANSGLKVGTYGNAEDGQSIANVDISTAAGAQAAIKGLDNAIDSINSVRADLGAVNNRLDFAVASLQNTSENTSAARSRIQDADFAAETAALSRAQVLQQASTAMLAQANAQPQQVLSLLQ</sequence>
<dbReference type="PANTHER" id="PTHR42792">
    <property type="entry name" value="FLAGELLIN"/>
    <property type="match status" value="1"/>
</dbReference>
<dbReference type="InterPro" id="IPR042187">
    <property type="entry name" value="Flagellin_C_sub2"/>
</dbReference>
<keyword evidence="3 4" id="KW-0975">Bacterial flagellum</keyword>
<evidence type="ECO:0000259" key="6">
    <source>
        <dbReference type="Pfam" id="PF00700"/>
    </source>
</evidence>
<comment type="similarity">
    <text evidence="1 4">Belongs to the bacterial flagellin family.</text>
</comment>